<reference evidence="1" key="1">
    <citation type="journal article" date="2019" name="bioRxiv">
        <title>The Genome of the Zebra Mussel, Dreissena polymorpha: A Resource for Invasive Species Research.</title>
        <authorList>
            <person name="McCartney M.A."/>
            <person name="Auch B."/>
            <person name="Kono T."/>
            <person name="Mallez S."/>
            <person name="Zhang Y."/>
            <person name="Obille A."/>
            <person name="Becker A."/>
            <person name="Abrahante J.E."/>
            <person name="Garbe J."/>
            <person name="Badalamenti J.P."/>
            <person name="Herman A."/>
            <person name="Mangelson H."/>
            <person name="Liachko I."/>
            <person name="Sullivan S."/>
            <person name="Sone E.D."/>
            <person name="Koren S."/>
            <person name="Silverstein K.A.T."/>
            <person name="Beckman K.B."/>
            <person name="Gohl D.M."/>
        </authorList>
    </citation>
    <scope>NUCLEOTIDE SEQUENCE</scope>
    <source>
        <strain evidence="1">Duluth1</strain>
        <tissue evidence="1">Whole animal</tissue>
    </source>
</reference>
<evidence type="ECO:0000313" key="1">
    <source>
        <dbReference type="EMBL" id="KAH3842885.1"/>
    </source>
</evidence>
<evidence type="ECO:0000313" key="2">
    <source>
        <dbReference type="Proteomes" id="UP000828390"/>
    </source>
</evidence>
<comment type="caution">
    <text evidence="1">The sequence shown here is derived from an EMBL/GenBank/DDBJ whole genome shotgun (WGS) entry which is preliminary data.</text>
</comment>
<dbReference type="EMBL" id="JAIWYP010000004">
    <property type="protein sequence ID" value="KAH3842885.1"/>
    <property type="molecule type" value="Genomic_DNA"/>
</dbReference>
<dbReference type="Proteomes" id="UP000828390">
    <property type="component" value="Unassembled WGS sequence"/>
</dbReference>
<sequence length="58" mass="6762">VHRGYIKVEIEVLQFGRPRRRDDNLVSPHTGDRSGMQYHKLDASHILRFNVNITDFGV</sequence>
<gene>
    <name evidence="1" type="ORF">DPMN_116389</name>
</gene>
<name>A0A9D4KMZ2_DREPO</name>
<protein>
    <submittedName>
        <fullName evidence="1">Uncharacterized protein</fullName>
    </submittedName>
</protein>
<proteinExistence type="predicted"/>
<feature type="non-terminal residue" evidence="1">
    <location>
        <position position="1"/>
    </location>
</feature>
<organism evidence="1 2">
    <name type="scientific">Dreissena polymorpha</name>
    <name type="common">Zebra mussel</name>
    <name type="synonym">Mytilus polymorpha</name>
    <dbReference type="NCBI Taxonomy" id="45954"/>
    <lineage>
        <taxon>Eukaryota</taxon>
        <taxon>Metazoa</taxon>
        <taxon>Spiralia</taxon>
        <taxon>Lophotrochozoa</taxon>
        <taxon>Mollusca</taxon>
        <taxon>Bivalvia</taxon>
        <taxon>Autobranchia</taxon>
        <taxon>Heteroconchia</taxon>
        <taxon>Euheterodonta</taxon>
        <taxon>Imparidentia</taxon>
        <taxon>Neoheterodontei</taxon>
        <taxon>Myida</taxon>
        <taxon>Dreissenoidea</taxon>
        <taxon>Dreissenidae</taxon>
        <taxon>Dreissena</taxon>
    </lineage>
</organism>
<reference evidence="1" key="2">
    <citation type="submission" date="2020-11" db="EMBL/GenBank/DDBJ databases">
        <authorList>
            <person name="McCartney M.A."/>
            <person name="Auch B."/>
            <person name="Kono T."/>
            <person name="Mallez S."/>
            <person name="Becker A."/>
            <person name="Gohl D.M."/>
            <person name="Silverstein K.A.T."/>
            <person name="Koren S."/>
            <person name="Bechman K.B."/>
            <person name="Herman A."/>
            <person name="Abrahante J.E."/>
            <person name="Garbe J."/>
        </authorList>
    </citation>
    <scope>NUCLEOTIDE SEQUENCE</scope>
    <source>
        <strain evidence="1">Duluth1</strain>
        <tissue evidence="1">Whole animal</tissue>
    </source>
</reference>
<keyword evidence="2" id="KW-1185">Reference proteome</keyword>
<accession>A0A9D4KMZ2</accession>
<dbReference type="AlphaFoldDB" id="A0A9D4KMZ2"/>